<name>A0ABV7U2B4_9RHOB</name>
<reference evidence="2" key="1">
    <citation type="journal article" date="2019" name="Int. J. Syst. Evol. Microbiol.">
        <title>The Global Catalogue of Microorganisms (GCM) 10K type strain sequencing project: providing services to taxonomists for standard genome sequencing and annotation.</title>
        <authorList>
            <consortium name="The Broad Institute Genomics Platform"/>
            <consortium name="The Broad Institute Genome Sequencing Center for Infectious Disease"/>
            <person name="Wu L."/>
            <person name="Ma J."/>
        </authorList>
    </citation>
    <scope>NUCLEOTIDE SEQUENCE [LARGE SCALE GENOMIC DNA]</scope>
    <source>
        <strain evidence="2">KCTC 42473</strain>
    </source>
</reference>
<dbReference type="RefSeq" id="WP_377760244.1">
    <property type="nucleotide sequence ID" value="NZ_JBHRXY010000003.1"/>
</dbReference>
<organism evidence="1 2">
    <name type="scientific">Paracoccus angustae</name>
    <dbReference type="NCBI Taxonomy" id="1671480"/>
    <lineage>
        <taxon>Bacteria</taxon>
        <taxon>Pseudomonadati</taxon>
        <taxon>Pseudomonadota</taxon>
        <taxon>Alphaproteobacteria</taxon>
        <taxon>Rhodobacterales</taxon>
        <taxon>Paracoccaceae</taxon>
        <taxon>Paracoccus</taxon>
    </lineage>
</organism>
<accession>A0ABV7U2B4</accession>
<sequence>MAEEHFVDVIGFGERIDITPALREAIKRCPYKHDFTLAELAELVAREVRGKYIPVATLDRIEGRNLWSITGWVIKRIQSEYRIPQLTDPDLRRLRPYIELVPGIHHCEAANAYWGRWLQPEELTLLPLAECDCDRCDCQYHTQGRRDVEERGAVPRGPN</sequence>
<dbReference type="EMBL" id="JBHRXY010000003">
    <property type="protein sequence ID" value="MFC3628997.1"/>
    <property type="molecule type" value="Genomic_DNA"/>
</dbReference>
<evidence type="ECO:0000313" key="2">
    <source>
        <dbReference type="Proteomes" id="UP001595539"/>
    </source>
</evidence>
<gene>
    <name evidence="1" type="ORF">ACFOM8_06005</name>
</gene>
<proteinExistence type="predicted"/>
<keyword evidence="2" id="KW-1185">Reference proteome</keyword>
<evidence type="ECO:0000313" key="1">
    <source>
        <dbReference type="EMBL" id="MFC3628997.1"/>
    </source>
</evidence>
<protein>
    <submittedName>
        <fullName evidence="1">Uncharacterized protein</fullName>
    </submittedName>
</protein>
<dbReference type="Proteomes" id="UP001595539">
    <property type="component" value="Unassembled WGS sequence"/>
</dbReference>
<comment type="caution">
    <text evidence="1">The sequence shown here is derived from an EMBL/GenBank/DDBJ whole genome shotgun (WGS) entry which is preliminary data.</text>
</comment>